<organism evidence="2 3">
    <name type="scientific">Brassica rapa subsp. trilocularis</name>
    <dbReference type="NCBI Taxonomy" id="1813537"/>
    <lineage>
        <taxon>Eukaryota</taxon>
        <taxon>Viridiplantae</taxon>
        <taxon>Streptophyta</taxon>
        <taxon>Embryophyta</taxon>
        <taxon>Tracheophyta</taxon>
        <taxon>Spermatophyta</taxon>
        <taxon>Magnoliopsida</taxon>
        <taxon>eudicotyledons</taxon>
        <taxon>Gunneridae</taxon>
        <taxon>Pentapetalae</taxon>
        <taxon>rosids</taxon>
        <taxon>malvids</taxon>
        <taxon>Brassicales</taxon>
        <taxon>Brassicaceae</taxon>
        <taxon>Brassiceae</taxon>
        <taxon>Brassica</taxon>
    </lineage>
</organism>
<protein>
    <submittedName>
        <fullName evidence="2">Uncharacterized protein</fullName>
    </submittedName>
</protein>
<dbReference type="EMBL" id="JADBGQ010000009">
    <property type="protein sequence ID" value="KAG5377906.1"/>
    <property type="molecule type" value="Genomic_DNA"/>
</dbReference>
<evidence type="ECO:0000313" key="3">
    <source>
        <dbReference type="Proteomes" id="UP000823674"/>
    </source>
</evidence>
<sequence length="218" mass="24183">MRKIQKDNKTNSLKKIDLISNPQGSKSKKNCVPPVSSTSTSLYTPLEAVCTFPFCPPSILTLRRNIPFLFDLHIYLWKLHIYLSNMTFIFSCDIKDKPALPKRHRFQGSSNGDFDRDETRASSIQSQSGGGRGVGGGGGELREGRMIDPTRRIGELDCMFGPTRPFCELDGSVDPTLPFSELDLPNGRVGRCVRSNSSLRGVGQWVFLCPVSVVRGLE</sequence>
<reference evidence="2 3" key="1">
    <citation type="submission" date="2021-03" db="EMBL/GenBank/DDBJ databases">
        <authorList>
            <person name="King G.J."/>
            <person name="Bancroft I."/>
            <person name="Baten A."/>
            <person name="Bloomfield J."/>
            <person name="Borpatragohain P."/>
            <person name="He Z."/>
            <person name="Irish N."/>
            <person name="Irwin J."/>
            <person name="Liu K."/>
            <person name="Mauleon R.P."/>
            <person name="Moore J."/>
            <person name="Morris R."/>
            <person name="Ostergaard L."/>
            <person name="Wang B."/>
            <person name="Wells R."/>
        </authorList>
    </citation>
    <scope>NUCLEOTIDE SEQUENCE [LARGE SCALE GENOMIC DNA]</scope>
    <source>
        <strain evidence="2">R-o-18</strain>
        <tissue evidence="2">Leaf</tissue>
    </source>
</reference>
<accession>A0ABQ7KWK8</accession>
<evidence type="ECO:0000256" key="1">
    <source>
        <dbReference type="SAM" id="MobiDB-lite"/>
    </source>
</evidence>
<keyword evidence="3" id="KW-1185">Reference proteome</keyword>
<name>A0ABQ7KWK8_BRACM</name>
<gene>
    <name evidence="2" type="primary">A07g501260.1_BraROA</name>
    <name evidence="2" type="ORF">IGI04_025748</name>
</gene>
<proteinExistence type="predicted"/>
<dbReference type="Proteomes" id="UP000823674">
    <property type="component" value="Chromosome A07"/>
</dbReference>
<feature type="compositionally biased region" description="Gly residues" evidence="1">
    <location>
        <begin position="128"/>
        <end position="139"/>
    </location>
</feature>
<feature type="region of interest" description="Disordered" evidence="1">
    <location>
        <begin position="102"/>
        <end position="144"/>
    </location>
</feature>
<evidence type="ECO:0000313" key="2">
    <source>
        <dbReference type="EMBL" id="KAG5377906.1"/>
    </source>
</evidence>
<comment type="caution">
    <text evidence="2">The sequence shown here is derived from an EMBL/GenBank/DDBJ whole genome shotgun (WGS) entry which is preliminary data.</text>
</comment>